<accession>A0A417YK39</accession>
<gene>
    <name evidence="1" type="ORF">D1B32_05625</name>
</gene>
<name>A0A417YK39_9BACI</name>
<organism evidence="1 2">
    <name type="scientific">Oceanobacillus profundus</name>
    <dbReference type="NCBI Taxonomy" id="372463"/>
    <lineage>
        <taxon>Bacteria</taxon>
        <taxon>Bacillati</taxon>
        <taxon>Bacillota</taxon>
        <taxon>Bacilli</taxon>
        <taxon>Bacillales</taxon>
        <taxon>Bacillaceae</taxon>
        <taxon>Oceanobacillus</taxon>
    </lineage>
</organism>
<dbReference type="EMBL" id="QWEH01000003">
    <property type="protein sequence ID" value="RHW33523.1"/>
    <property type="molecule type" value="Genomic_DNA"/>
</dbReference>
<protein>
    <submittedName>
        <fullName evidence="1">Uncharacterized protein</fullName>
    </submittedName>
</protein>
<dbReference type="Proteomes" id="UP000285456">
    <property type="component" value="Unassembled WGS sequence"/>
</dbReference>
<reference evidence="1 2" key="1">
    <citation type="journal article" date="2007" name="Int. J. Syst. Evol. Microbiol.">
        <title>Oceanobacillus profundus sp. nov., isolated from a deep-sea sediment core.</title>
        <authorList>
            <person name="Kim Y.G."/>
            <person name="Choi D.H."/>
            <person name="Hyun S."/>
            <person name="Cho B.C."/>
        </authorList>
    </citation>
    <scope>NUCLEOTIDE SEQUENCE [LARGE SCALE GENOMIC DNA]</scope>
    <source>
        <strain evidence="1 2">DSM 18246</strain>
    </source>
</reference>
<proteinExistence type="predicted"/>
<evidence type="ECO:0000313" key="2">
    <source>
        <dbReference type="Proteomes" id="UP000285456"/>
    </source>
</evidence>
<comment type="caution">
    <text evidence="1">The sequence shown here is derived from an EMBL/GenBank/DDBJ whole genome shotgun (WGS) entry which is preliminary data.</text>
</comment>
<keyword evidence="2" id="KW-1185">Reference proteome</keyword>
<dbReference type="AlphaFoldDB" id="A0A417YK39"/>
<dbReference type="RefSeq" id="WP_118888861.1">
    <property type="nucleotide sequence ID" value="NZ_QWEH01000003.1"/>
</dbReference>
<sequence length="113" mass="12735">MIPPMRQKVIANVPILDENGRLINDKYGRPQTEPIESKARVQFKSQLVRDANGRERRVNLEIDLPRDFNPDSGTELDYVTIDGKEGTGTIVAKDEATNLSGIKVYYRTVFVDG</sequence>
<evidence type="ECO:0000313" key="1">
    <source>
        <dbReference type="EMBL" id="RHW33523.1"/>
    </source>
</evidence>